<dbReference type="SMART" id="SM00382">
    <property type="entry name" value="AAA"/>
    <property type="match status" value="1"/>
</dbReference>
<comment type="subcellular location">
    <subcellularLocation>
        <location evidence="1">Mitochondrion outer membrane</location>
        <topology evidence="1">Single-pass membrane protein</topology>
    </subcellularLocation>
</comment>
<comment type="caution">
    <text evidence="8">The sequence shown here is derived from an EMBL/GenBank/DDBJ whole genome shotgun (WGS) entry which is preliminary data.</text>
</comment>
<dbReference type="FunFam" id="3.40.50.300:FF:000416">
    <property type="entry name" value="p-loop nucleoside triphosphate hydrolase superfamily protein"/>
    <property type="match status" value="1"/>
</dbReference>
<evidence type="ECO:0000256" key="1">
    <source>
        <dbReference type="ARBA" id="ARBA00004572"/>
    </source>
</evidence>
<gene>
    <name evidence="8" type="ORF">CASFOL_003498</name>
</gene>
<dbReference type="InterPro" id="IPR003593">
    <property type="entry name" value="AAA+_ATPase"/>
</dbReference>
<keyword evidence="3" id="KW-1000">Mitochondrion outer membrane</keyword>
<keyword evidence="2" id="KW-0547">Nucleotide-binding</keyword>
<dbReference type="InterPro" id="IPR056653">
    <property type="entry name" value="DUF7751"/>
</dbReference>
<dbReference type="PANTHER" id="PTHR45644">
    <property type="entry name" value="AAA ATPASE, PUTATIVE (AFU_ORTHOLOGUE AFUA_2G12920)-RELATED-RELATED"/>
    <property type="match status" value="1"/>
</dbReference>
<keyword evidence="3" id="KW-0472">Membrane</keyword>
<evidence type="ECO:0000313" key="8">
    <source>
        <dbReference type="EMBL" id="KAL3653817.1"/>
    </source>
</evidence>
<evidence type="ECO:0000256" key="2">
    <source>
        <dbReference type="ARBA" id="ARBA00022741"/>
    </source>
</evidence>
<dbReference type="GO" id="GO:0005741">
    <property type="term" value="C:mitochondrial outer membrane"/>
    <property type="evidence" value="ECO:0007669"/>
    <property type="project" value="UniProtKB-SubCell"/>
</dbReference>
<dbReference type="InterPro" id="IPR003959">
    <property type="entry name" value="ATPase_AAA_core"/>
</dbReference>
<evidence type="ECO:0000256" key="3">
    <source>
        <dbReference type="ARBA" id="ARBA00022787"/>
    </source>
</evidence>
<evidence type="ECO:0000256" key="5">
    <source>
        <dbReference type="ARBA" id="ARBA00023128"/>
    </source>
</evidence>
<evidence type="ECO:0000256" key="4">
    <source>
        <dbReference type="ARBA" id="ARBA00022840"/>
    </source>
</evidence>
<dbReference type="PANTHER" id="PTHR45644:SF39">
    <property type="entry name" value="AAA-TYPE ATPASE FAMILY PROTEIN-RELATED"/>
    <property type="match status" value="1"/>
</dbReference>
<feature type="region of interest" description="Disordered" evidence="6">
    <location>
        <begin position="782"/>
        <end position="811"/>
    </location>
</feature>
<protein>
    <recommendedName>
        <fullName evidence="7">AAA+ ATPase domain-containing protein</fullName>
    </recommendedName>
</protein>
<feature type="domain" description="AAA+ ATPase" evidence="7">
    <location>
        <begin position="540"/>
        <end position="676"/>
    </location>
</feature>
<reference evidence="9" key="1">
    <citation type="journal article" date="2024" name="IScience">
        <title>Strigolactones Initiate the Formation of Haustorium-like Structures in Castilleja.</title>
        <authorList>
            <person name="Buerger M."/>
            <person name="Peterson D."/>
            <person name="Chory J."/>
        </authorList>
    </citation>
    <scope>NUCLEOTIDE SEQUENCE [LARGE SCALE GENOMIC DNA]</scope>
</reference>
<name>A0ABD3EHW3_9LAMI</name>
<evidence type="ECO:0000256" key="6">
    <source>
        <dbReference type="SAM" id="MobiDB-lite"/>
    </source>
</evidence>
<dbReference type="Pfam" id="PF17862">
    <property type="entry name" value="AAA_lid_3"/>
    <property type="match status" value="1"/>
</dbReference>
<accession>A0ABD3EHW3</accession>
<dbReference type="GO" id="GO:0005524">
    <property type="term" value="F:ATP binding"/>
    <property type="evidence" value="ECO:0007669"/>
    <property type="project" value="UniProtKB-KW"/>
</dbReference>
<dbReference type="InterPro" id="IPR003960">
    <property type="entry name" value="ATPase_AAA_CS"/>
</dbReference>
<keyword evidence="5" id="KW-0496">Mitochondrion</keyword>
<dbReference type="InterPro" id="IPR041569">
    <property type="entry name" value="AAA_lid_3"/>
</dbReference>
<dbReference type="EMBL" id="JAVIJP010000005">
    <property type="protein sequence ID" value="KAL3653817.1"/>
    <property type="molecule type" value="Genomic_DNA"/>
</dbReference>
<dbReference type="AlphaFoldDB" id="A0ABD3EHW3"/>
<organism evidence="8 9">
    <name type="scientific">Castilleja foliolosa</name>
    <dbReference type="NCBI Taxonomy" id="1961234"/>
    <lineage>
        <taxon>Eukaryota</taxon>
        <taxon>Viridiplantae</taxon>
        <taxon>Streptophyta</taxon>
        <taxon>Embryophyta</taxon>
        <taxon>Tracheophyta</taxon>
        <taxon>Spermatophyta</taxon>
        <taxon>Magnoliopsida</taxon>
        <taxon>eudicotyledons</taxon>
        <taxon>Gunneridae</taxon>
        <taxon>Pentapetalae</taxon>
        <taxon>asterids</taxon>
        <taxon>lamiids</taxon>
        <taxon>Lamiales</taxon>
        <taxon>Orobanchaceae</taxon>
        <taxon>Pedicularideae</taxon>
        <taxon>Castillejinae</taxon>
        <taxon>Castilleja</taxon>
    </lineage>
</organism>
<evidence type="ECO:0000313" key="9">
    <source>
        <dbReference type="Proteomes" id="UP001632038"/>
    </source>
</evidence>
<feature type="compositionally biased region" description="Pro residues" evidence="6">
    <location>
        <begin position="792"/>
        <end position="802"/>
    </location>
</feature>
<keyword evidence="4" id="KW-0067">ATP-binding</keyword>
<sequence length="811" mass="91105">MADNYYYPVNSEGRNQITNNPLLVNCPISFGSSSAVRRTVNQDIEALKQTCLQNQQTLAQLSQQQEAVPVVSLENFPYYLSEATKLELVASYFLYARNNALRNKSKAPYTGHRILLLGPQGSDIYQETLAMALAHYFGAKLLVFDCQLNQKDLSFLVGMGSPSSNHSLRFELKQLKGSMIMPPQITLLSDENPINQSLKRGDRVVYTGLKNLNSTNYTASNGPTFGNRGTVLSSVNPKHVSVMFDTPCFGGFRSGVLYEALHEFTCNANELCLDMDDQGKPLLTTSKSSNGESNIIVFMKHVNCMAEQEGYDRIVPFVNMLPDNVFLIGSHIQREFKGPFDGKQEQVFQKAFKTFSDLFSDKISIQMPEDKKLLDKLKTQFGRDAELLKVRENISRLRQALFQHGLECGVFETLNVKDLKLTDENAEKVVKWALGREIMVNSPIRSSSKLRLSQESILYGFDTLRATQTNQNNSGTFPKNIAPENEYERRVSEDLILHNQIGVKFDDIGAHENVKDMLKEIVILPLQRPELFGKGLLRKPCRGILLFGPPGTGKTMLAKAVATEAGANFFNISLSSISSKWYGESEKFVKAIFSLARKLAPSVVFLDEVDSIFGRRKENEHELTRKIKNEFMVNWDGLLTKDTERVLVLAATNRPFDLDEAAIRRMPRRCMVDLPDTINRIKILKVILAKEKLSDVDFHAIAYMTDGFSGSDLKDLCVTAAYCRVKEILKNDKGKSPVGKEPDIRPLNMKDFKYACDKEKASVSSRSRSVAELKQWNELHGWGSRSRTTPALAPPPGFPMLPPNVLIPKSE</sequence>
<dbReference type="Gene3D" id="3.40.50.300">
    <property type="entry name" value="P-loop containing nucleotide triphosphate hydrolases"/>
    <property type="match status" value="1"/>
</dbReference>
<keyword evidence="9" id="KW-1185">Reference proteome</keyword>
<dbReference type="Pfam" id="PF24933">
    <property type="entry name" value="DUF7751"/>
    <property type="match status" value="1"/>
</dbReference>
<proteinExistence type="predicted"/>
<dbReference type="Proteomes" id="UP001632038">
    <property type="component" value="Unassembled WGS sequence"/>
</dbReference>
<dbReference type="InterPro" id="IPR051701">
    <property type="entry name" value="Mito_OM_Translocase_MSP1"/>
</dbReference>
<dbReference type="SUPFAM" id="SSF52540">
    <property type="entry name" value="P-loop containing nucleoside triphosphate hydrolases"/>
    <property type="match status" value="1"/>
</dbReference>
<dbReference type="PROSITE" id="PS00674">
    <property type="entry name" value="AAA"/>
    <property type="match status" value="1"/>
</dbReference>
<dbReference type="Gene3D" id="1.10.8.60">
    <property type="match status" value="1"/>
</dbReference>
<dbReference type="Pfam" id="PF00004">
    <property type="entry name" value="AAA"/>
    <property type="match status" value="1"/>
</dbReference>
<evidence type="ECO:0000259" key="7">
    <source>
        <dbReference type="SMART" id="SM00382"/>
    </source>
</evidence>
<dbReference type="InterPro" id="IPR027417">
    <property type="entry name" value="P-loop_NTPase"/>
</dbReference>